<dbReference type="InterPro" id="IPR036390">
    <property type="entry name" value="WH_DNA-bd_sf"/>
</dbReference>
<accession>A0A0B1P1G6</accession>
<keyword evidence="3" id="KW-0949">S-adenosyl-L-methionine</keyword>
<dbReference type="Proteomes" id="UP000030854">
    <property type="component" value="Unassembled WGS sequence"/>
</dbReference>
<dbReference type="Pfam" id="PF00891">
    <property type="entry name" value="Methyltransf_2"/>
    <property type="match status" value="1"/>
</dbReference>
<feature type="domain" description="O-methyltransferase C-terminal" evidence="4">
    <location>
        <begin position="277"/>
        <end position="496"/>
    </location>
</feature>
<reference evidence="6 7" key="1">
    <citation type="journal article" date="2014" name="BMC Genomics">
        <title>Adaptive genomic structural variation in the grape powdery mildew pathogen, Erysiphe necator.</title>
        <authorList>
            <person name="Jones L."/>
            <person name="Riaz S."/>
            <person name="Morales-Cruz A."/>
            <person name="Amrine K.C."/>
            <person name="McGuire B."/>
            <person name="Gubler W.D."/>
            <person name="Walker M.A."/>
            <person name="Cantu D."/>
        </authorList>
    </citation>
    <scope>NUCLEOTIDE SEQUENCE [LARGE SCALE GENOMIC DNA]</scope>
    <source>
        <strain evidence="7">c</strain>
    </source>
</reference>
<dbReference type="InterPro" id="IPR029063">
    <property type="entry name" value="SAM-dependent_MTases_sf"/>
</dbReference>
<gene>
    <name evidence="6" type="ORF">EV44_g4383</name>
</gene>
<dbReference type="PANTHER" id="PTHR43712:SF16">
    <property type="entry name" value="O-METHYLTRANSFERASE ELCB"/>
    <property type="match status" value="1"/>
</dbReference>
<feature type="domain" description="O-methyltransferase dimerisation" evidence="5">
    <location>
        <begin position="179"/>
        <end position="245"/>
    </location>
</feature>
<proteinExistence type="predicted"/>
<dbReference type="HOGENOM" id="CLU_005533_1_4_1"/>
<dbReference type="PANTHER" id="PTHR43712">
    <property type="entry name" value="PUTATIVE (AFU_ORTHOLOGUE AFUA_4G14580)-RELATED"/>
    <property type="match status" value="1"/>
</dbReference>
<keyword evidence="1 6" id="KW-0489">Methyltransferase</keyword>
<keyword evidence="2 6" id="KW-0808">Transferase</keyword>
<dbReference type="SUPFAM" id="SSF53335">
    <property type="entry name" value="S-adenosyl-L-methionine-dependent methyltransferases"/>
    <property type="match status" value="1"/>
</dbReference>
<evidence type="ECO:0000256" key="1">
    <source>
        <dbReference type="ARBA" id="ARBA00022603"/>
    </source>
</evidence>
<dbReference type="Gene3D" id="3.40.50.150">
    <property type="entry name" value="Vaccinia Virus protein VP39"/>
    <property type="match status" value="1"/>
</dbReference>
<protein>
    <submittedName>
        <fullName evidence="6">Putative sterigmatocystin 8-o-methyltransferase</fullName>
    </submittedName>
</protein>
<dbReference type="Pfam" id="PF08100">
    <property type="entry name" value="Dimerisation"/>
    <property type="match status" value="1"/>
</dbReference>
<dbReference type="OMA" id="CHTAISR"/>
<dbReference type="InterPro" id="IPR036388">
    <property type="entry name" value="WH-like_DNA-bd_sf"/>
</dbReference>
<dbReference type="InterPro" id="IPR012967">
    <property type="entry name" value="COMT_dimerisation"/>
</dbReference>
<keyword evidence="7" id="KW-1185">Reference proteome</keyword>
<evidence type="ECO:0000256" key="2">
    <source>
        <dbReference type="ARBA" id="ARBA00022679"/>
    </source>
</evidence>
<comment type="caution">
    <text evidence="6">The sequence shown here is derived from an EMBL/GenBank/DDBJ whole genome shotgun (WGS) entry which is preliminary data.</text>
</comment>
<evidence type="ECO:0000256" key="3">
    <source>
        <dbReference type="ARBA" id="ARBA00022691"/>
    </source>
</evidence>
<dbReference type="InterPro" id="IPR001077">
    <property type="entry name" value="COMT_C"/>
</dbReference>
<dbReference type="SUPFAM" id="SSF46785">
    <property type="entry name" value="Winged helix' DNA-binding domain"/>
    <property type="match status" value="1"/>
</dbReference>
<evidence type="ECO:0000259" key="4">
    <source>
        <dbReference type="Pfam" id="PF00891"/>
    </source>
</evidence>
<name>A0A0B1P1G6_UNCNE</name>
<sequence length="526" mass="59445">MSASDIDDYDIADSSEYETHIQEAGLASHIERGYTDEMSLTTLATQILEAAKAIDQEIDRTNKEVKLDPIKSSFIKKILRRSRCLSHSLGSCLLNPWRNRRRNFCLKNEIKIDSPVRNSDEIEDINQLSEFERYSLLPENLDSVRNSLVDKCHQIRTLVETPEAAIINIVTNWTELVSLEAICHFRIFEAIPPLGSATYNQIAAASELPRELVYRFIRICITNGIFCEPVPGCLHHTPRSRWLLTRKSGLLDLIALNYFDLAPAGLRYLEAIEKYGVIEEPNQSPFALTNGNMPIYEVLANDEKRRLRFAQSMQYLTSGDSYDLKHIINGYDWASIDITGTRMLDVGGGLGHISAYIAAHTKELHFVVQDLPSVVADAIAQKQNLVEAHLLDRITFLPLSFFVPHPSSTPQFDIIFLRWITHNWSDKYTRQIFRAMIPVLKKGGQVFIAEFLLSEESLGVDTTQTIGLRMDMIMGVGFSAKERTASGLRKLMEDVGQEFGGSWSNWTVVKPEGSAVSFIRVVWNGS</sequence>
<dbReference type="GO" id="GO:0008171">
    <property type="term" value="F:O-methyltransferase activity"/>
    <property type="evidence" value="ECO:0007669"/>
    <property type="project" value="InterPro"/>
</dbReference>
<dbReference type="STRING" id="52586.A0A0B1P1G6"/>
<dbReference type="InterPro" id="IPR016461">
    <property type="entry name" value="COMT-like"/>
</dbReference>
<dbReference type="PROSITE" id="PS51683">
    <property type="entry name" value="SAM_OMT_II"/>
    <property type="match status" value="1"/>
</dbReference>
<dbReference type="GO" id="GO:0032259">
    <property type="term" value="P:methylation"/>
    <property type="evidence" value="ECO:0007669"/>
    <property type="project" value="UniProtKB-KW"/>
</dbReference>
<dbReference type="CDD" id="cd02440">
    <property type="entry name" value="AdoMet_MTases"/>
    <property type="match status" value="1"/>
</dbReference>
<dbReference type="AlphaFoldDB" id="A0A0B1P1G6"/>
<evidence type="ECO:0000313" key="7">
    <source>
        <dbReference type="Proteomes" id="UP000030854"/>
    </source>
</evidence>
<dbReference type="Gene3D" id="1.10.10.10">
    <property type="entry name" value="Winged helix-like DNA-binding domain superfamily/Winged helix DNA-binding domain"/>
    <property type="match status" value="1"/>
</dbReference>
<evidence type="ECO:0000259" key="5">
    <source>
        <dbReference type="Pfam" id="PF08100"/>
    </source>
</evidence>
<dbReference type="EMBL" id="JNVN01002360">
    <property type="protein sequence ID" value="KHJ32078.1"/>
    <property type="molecule type" value="Genomic_DNA"/>
</dbReference>
<organism evidence="6 7">
    <name type="scientific">Uncinula necator</name>
    <name type="common">Grape powdery mildew</name>
    <dbReference type="NCBI Taxonomy" id="52586"/>
    <lineage>
        <taxon>Eukaryota</taxon>
        <taxon>Fungi</taxon>
        <taxon>Dikarya</taxon>
        <taxon>Ascomycota</taxon>
        <taxon>Pezizomycotina</taxon>
        <taxon>Leotiomycetes</taxon>
        <taxon>Erysiphales</taxon>
        <taxon>Erysiphaceae</taxon>
        <taxon>Erysiphe</taxon>
    </lineage>
</organism>
<evidence type="ECO:0000313" key="6">
    <source>
        <dbReference type="EMBL" id="KHJ32078.1"/>
    </source>
</evidence>